<keyword evidence="1" id="KW-1133">Transmembrane helix</keyword>
<keyword evidence="1" id="KW-0472">Membrane</keyword>
<accession>A0ABQ4KJ77</accession>
<gene>
    <name evidence="2" type="ORF">J8TS2_18300</name>
</gene>
<evidence type="ECO:0000256" key="1">
    <source>
        <dbReference type="SAM" id="Phobius"/>
    </source>
</evidence>
<comment type="caution">
    <text evidence="2">The sequence shown here is derived from an EMBL/GenBank/DDBJ whole genome shotgun (WGS) entry which is preliminary data.</text>
</comment>
<evidence type="ECO:0000313" key="3">
    <source>
        <dbReference type="Proteomes" id="UP000679950"/>
    </source>
</evidence>
<protein>
    <submittedName>
        <fullName evidence="2">Uncharacterized protein</fullName>
    </submittedName>
</protein>
<keyword evidence="3" id="KW-1185">Reference proteome</keyword>
<evidence type="ECO:0000313" key="2">
    <source>
        <dbReference type="EMBL" id="GIN57511.1"/>
    </source>
</evidence>
<dbReference type="Proteomes" id="UP000679950">
    <property type="component" value="Unassembled WGS sequence"/>
</dbReference>
<sequence>MKDKNVRTGKLLSRIGGIICLAIAGVMLIRLEHGIKFIPLSPHGTSAGIKSIPLT</sequence>
<feature type="transmembrane region" description="Helical" evidence="1">
    <location>
        <begin position="12"/>
        <end position="31"/>
    </location>
</feature>
<proteinExistence type="predicted"/>
<reference evidence="2 3" key="1">
    <citation type="submission" date="2021-03" db="EMBL/GenBank/DDBJ databases">
        <title>Antimicrobial resistance genes in bacteria isolated from Japanese honey, and their potential for conferring macrolide and lincosamide resistance in the American foulbrood pathogen Paenibacillus larvae.</title>
        <authorList>
            <person name="Okamoto M."/>
            <person name="Kumagai M."/>
            <person name="Kanamori H."/>
            <person name="Takamatsu D."/>
        </authorList>
    </citation>
    <scope>NUCLEOTIDE SEQUENCE [LARGE SCALE GENOMIC DNA]</scope>
    <source>
        <strain evidence="2 3">J8TS2</strain>
    </source>
</reference>
<keyword evidence="1" id="KW-0812">Transmembrane</keyword>
<organism evidence="2 3">
    <name type="scientific">Lederbergia ruris</name>
    <dbReference type="NCBI Taxonomy" id="217495"/>
    <lineage>
        <taxon>Bacteria</taxon>
        <taxon>Bacillati</taxon>
        <taxon>Bacillota</taxon>
        <taxon>Bacilli</taxon>
        <taxon>Bacillales</taxon>
        <taxon>Bacillaceae</taxon>
        <taxon>Lederbergia</taxon>
    </lineage>
</organism>
<name>A0ABQ4KJ77_9BACI</name>
<dbReference type="EMBL" id="BORB01000012">
    <property type="protein sequence ID" value="GIN57511.1"/>
    <property type="molecule type" value="Genomic_DNA"/>
</dbReference>